<protein>
    <submittedName>
        <fullName evidence="1">Uncharacterized protein</fullName>
    </submittedName>
</protein>
<reference evidence="1" key="2">
    <citation type="journal article" date="2024" name="Plant">
        <title>Genomic evolution and insights into agronomic trait innovations of Sesamum species.</title>
        <authorList>
            <person name="Miao H."/>
            <person name="Wang L."/>
            <person name="Qu L."/>
            <person name="Liu H."/>
            <person name="Sun Y."/>
            <person name="Le M."/>
            <person name="Wang Q."/>
            <person name="Wei S."/>
            <person name="Zheng Y."/>
            <person name="Lin W."/>
            <person name="Duan Y."/>
            <person name="Cao H."/>
            <person name="Xiong S."/>
            <person name="Wang X."/>
            <person name="Wei L."/>
            <person name="Li C."/>
            <person name="Ma Q."/>
            <person name="Ju M."/>
            <person name="Zhao R."/>
            <person name="Li G."/>
            <person name="Mu C."/>
            <person name="Tian Q."/>
            <person name="Mei H."/>
            <person name="Zhang T."/>
            <person name="Gao T."/>
            <person name="Zhang H."/>
        </authorList>
    </citation>
    <scope>NUCLEOTIDE SEQUENCE</scope>
    <source>
        <strain evidence="1">G02</strain>
    </source>
</reference>
<comment type="caution">
    <text evidence="1">The sequence shown here is derived from an EMBL/GenBank/DDBJ whole genome shotgun (WGS) entry which is preliminary data.</text>
</comment>
<evidence type="ECO:0000313" key="1">
    <source>
        <dbReference type="EMBL" id="KAL0413366.1"/>
    </source>
</evidence>
<proteinExistence type="predicted"/>
<name>A0AAW2UCT1_SESRA</name>
<gene>
    <name evidence="1" type="ORF">Sradi_1538300</name>
</gene>
<reference evidence="1" key="1">
    <citation type="submission" date="2020-06" db="EMBL/GenBank/DDBJ databases">
        <authorList>
            <person name="Li T."/>
            <person name="Hu X."/>
            <person name="Zhang T."/>
            <person name="Song X."/>
            <person name="Zhang H."/>
            <person name="Dai N."/>
            <person name="Sheng W."/>
            <person name="Hou X."/>
            <person name="Wei L."/>
        </authorList>
    </citation>
    <scope>NUCLEOTIDE SEQUENCE</scope>
    <source>
        <strain evidence="1">G02</strain>
        <tissue evidence="1">Leaf</tissue>
    </source>
</reference>
<dbReference type="EMBL" id="JACGWJ010000006">
    <property type="protein sequence ID" value="KAL0413366.1"/>
    <property type="molecule type" value="Genomic_DNA"/>
</dbReference>
<sequence>MAILQPSSLSQAFGLPRLLEAKFQDSKKPPSAPLLPPPIPALRPLRPSLLFHATLLPRKCWLAVLVGDRGSLFRNQLSGTELTKVALGLRSSDGVVFYLTLFLSL</sequence>
<accession>A0AAW2UCT1</accession>
<dbReference type="AlphaFoldDB" id="A0AAW2UCT1"/>
<organism evidence="1">
    <name type="scientific">Sesamum radiatum</name>
    <name type="common">Black benniseed</name>
    <dbReference type="NCBI Taxonomy" id="300843"/>
    <lineage>
        <taxon>Eukaryota</taxon>
        <taxon>Viridiplantae</taxon>
        <taxon>Streptophyta</taxon>
        <taxon>Embryophyta</taxon>
        <taxon>Tracheophyta</taxon>
        <taxon>Spermatophyta</taxon>
        <taxon>Magnoliopsida</taxon>
        <taxon>eudicotyledons</taxon>
        <taxon>Gunneridae</taxon>
        <taxon>Pentapetalae</taxon>
        <taxon>asterids</taxon>
        <taxon>lamiids</taxon>
        <taxon>Lamiales</taxon>
        <taxon>Pedaliaceae</taxon>
        <taxon>Sesamum</taxon>
    </lineage>
</organism>